<dbReference type="InterPro" id="IPR000834">
    <property type="entry name" value="Peptidase_M14"/>
</dbReference>
<evidence type="ECO:0000256" key="13">
    <source>
        <dbReference type="ARBA" id="ARBA00057299"/>
    </source>
</evidence>
<keyword evidence="6" id="KW-0645">Protease</keyword>
<evidence type="ECO:0000256" key="7">
    <source>
        <dbReference type="ARBA" id="ARBA00022723"/>
    </source>
</evidence>
<dbReference type="InterPro" id="IPR003146">
    <property type="entry name" value="M14A_act_pep"/>
</dbReference>
<dbReference type="Pfam" id="PF00246">
    <property type="entry name" value="Peptidase_M14"/>
    <property type="match status" value="2"/>
</dbReference>
<keyword evidence="9" id="KW-0378">Hydrolase</keyword>
<feature type="chain" id="PRO_5008131294" description="Zinc carboxypeptidase A 1" evidence="16">
    <location>
        <begin position="23"/>
        <end position="837"/>
    </location>
</feature>
<dbReference type="SMART" id="SM00631">
    <property type="entry name" value="Zn_pept"/>
    <property type="match status" value="2"/>
</dbReference>
<dbReference type="Proteomes" id="UP000075885">
    <property type="component" value="Unassembled WGS sequence"/>
</dbReference>
<feature type="signal peptide" evidence="16">
    <location>
        <begin position="1"/>
        <end position="22"/>
    </location>
</feature>
<feature type="domain" description="Peptidase M14" evidence="17">
    <location>
        <begin position="534"/>
        <end position="829"/>
    </location>
</feature>
<evidence type="ECO:0000256" key="4">
    <source>
        <dbReference type="ARBA" id="ARBA00022525"/>
    </source>
</evidence>
<keyword evidence="5" id="KW-0121">Carboxypeptidase</keyword>
<dbReference type="AlphaFoldDB" id="A0A182PI26"/>
<evidence type="ECO:0000256" key="8">
    <source>
        <dbReference type="ARBA" id="ARBA00022729"/>
    </source>
</evidence>
<evidence type="ECO:0000256" key="6">
    <source>
        <dbReference type="ARBA" id="ARBA00022670"/>
    </source>
</evidence>
<dbReference type="FunFam" id="3.30.70.340:FF:000002">
    <property type="entry name" value="Carboxypeptidase A"/>
    <property type="match status" value="2"/>
</dbReference>
<comment type="similarity">
    <text evidence="3 15">Belongs to the peptidase M14 family.</text>
</comment>
<dbReference type="PANTHER" id="PTHR11705">
    <property type="entry name" value="PROTEASE FAMILY M14 CARBOXYPEPTIDASE A,B"/>
    <property type="match status" value="1"/>
</dbReference>
<dbReference type="GO" id="GO:0004181">
    <property type="term" value="F:metallocarboxypeptidase activity"/>
    <property type="evidence" value="ECO:0007669"/>
    <property type="project" value="InterPro"/>
</dbReference>
<comment type="subcellular location">
    <subcellularLocation>
        <location evidence="2">Secreted</location>
    </subcellularLocation>
</comment>
<dbReference type="SUPFAM" id="SSF54897">
    <property type="entry name" value="Protease propeptides/inhibitors"/>
    <property type="match status" value="2"/>
</dbReference>
<dbReference type="Gene3D" id="3.40.630.10">
    <property type="entry name" value="Zn peptidases"/>
    <property type="match status" value="2"/>
</dbReference>
<dbReference type="STRING" id="199890.A0A182PI26"/>
<evidence type="ECO:0000256" key="12">
    <source>
        <dbReference type="ARBA" id="ARBA00023157"/>
    </source>
</evidence>
<dbReference type="GO" id="GO:0006508">
    <property type="term" value="P:proteolysis"/>
    <property type="evidence" value="ECO:0007669"/>
    <property type="project" value="UniProtKB-KW"/>
</dbReference>
<dbReference type="InterPro" id="IPR057247">
    <property type="entry name" value="CARBOXYPEPT_ZN_2"/>
</dbReference>
<protein>
    <recommendedName>
        <fullName evidence="14">Zinc carboxypeptidase A 1</fullName>
    </recommendedName>
</protein>
<feature type="domain" description="Peptidase M14" evidence="17">
    <location>
        <begin position="124"/>
        <end position="418"/>
    </location>
</feature>
<dbReference type="VEuPathDB" id="VectorBase:AEPI006588"/>
<comment type="cofactor">
    <cofactor evidence="1">
        <name>Zn(2+)</name>
        <dbReference type="ChEBI" id="CHEBI:29105"/>
    </cofactor>
</comment>
<dbReference type="PROSITE" id="PS00133">
    <property type="entry name" value="CARBOXYPEPT_ZN_2"/>
    <property type="match status" value="2"/>
</dbReference>
<dbReference type="EnsemblMetazoa" id="AEPI006588-RA">
    <property type="protein sequence ID" value="AEPI006588-PA"/>
    <property type="gene ID" value="AEPI006588"/>
</dbReference>
<dbReference type="FunFam" id="3.40.630.10:FF:000040">
    <property type="entry name" value="zinc carboxypeptidase"/>
    <property type="match status" value="2"/>
</dbReference>
<evidence type="ECO:0000259" key="17">
    <source>
        <dbReference type="PROSITE" id="PS52035"/>
    </source>
</evidence>
<evidence type="ECO:0000256" key="1">
    <source>
        <dbReference type="ARBA" id="ARBA00001947"/>
    </source>
</evidence>
<feature type="active site" description="Proton donor/acceptor" evidence="15">
    <location>
        <position position="793"/>
    </location>
</feature>
<evidence type="ECO:0000313" key="18">
    <source>
        <dbReference type="EnsemblMetazoa" id="AEPI006588-PA"/>
    </source>
</evidence>
<sequence>MESSGRLLACWTLLALLAGAGADPARYDHFRLYRVLIETQAQVTMLQQLEKQSDSYAFMGHARQPNQNLTIMVAPHKIAEITELLQRYELQGSILLYNMQELIDREMETIKPKTMRPEEFSWEFYHHLDTINVWLRWQVSRHPELELLELQDASYENQSLVGVRLARNPANSGVFLECGIHAREWISPASCTFVLNELLTSNLPEVRELADSFNWIIFPVVNPDGYRYTFEGDRLWRKNTQPYGLCRGVDLNRNFDSDWNGPGASDDPCRYDFAGGSAVSEPETRALVKFLEEHVAKWHIRTYFSIHSFSQLVMFPYGYKVDRVPNYDDLVTIGRKGVEAIESTHGVRYVSGAMIETIYPSSGDSVDWVYSALGVPVAYTFELRGPPDSTNMFVLPAVEIIPTAEELLAAFLEVLALIVIVSLLVIGDAAADGAARYDNYRLYRVELETDAHVQLFQQLETKSDSCTFYGHARQPGQQLTIMVSASKVADFEDLLTLHAVSGRVLERNVQQLIDREAATVAPVDADPKQMDWDHYYQLETIYAWMDMLAERYPDFVSTLEIGKSYEGRPIKGVKLSRRPGENKAIVVEGGIHAREWISPATATFLLHELITSEEPAVRELGTLYDWFVFPVVNPDGYRFTFTGDRLWRKNRKPYGLCRGVDLNRNFDSNWGGVGSSDDPCSYDFSGSGAFSEPESVAIADFVRQNVGPARIRSYIALHSYSQLLMFPYGHTPDRVQNYDHLKSITEKAIAALTAVYGTPFQGGSKYETIYPSSGGSIDWAYRPGGVPVSLTFELRGPADSTDMFILPAEQIRPVGQETLAAFIAIVQEAASLGYYDS</sequence>
<evidence type="ECO:0000256" key="9">
    <source>
        <dbReference type="ARBA" id="ARBA00022801"/>
    </source>
</evidence>
<keyword evidence="12" id="KW-1015">Disulfide bond</keyword>
<reference evidence="18" key="2">
    <citation type="submission" date="2020-05" db="UniProtKB">
        <authorList>
            <consortium name="EnsemblMetazoa"/>
        </authorList>
    </citation>
    <scope>IDENTIFICATION</scope>
    <source>
        <strain evidence="18">Epiroticus2</strain>
    </source>
</reference>
<dbReference type="GO" id="GO:0008270">
    <property type="term" value="F:zinc ion binding"/>
    <property type="evidence" value="ECO:0007669"/>
    <property type="project" value="InterPro"/>
</dbReference>
<dbReference type="SUPFAM" id="SSF53187">
    <property type="entry name" value="Zn-dependent exopeptidases"/>
    <property type="match status" value="2"/>
</dbReference>
<dbReference type="PROSITE" id="PS52035">
    <property type="entry name" value="PEPTIDASE_M14"/>
    <property type="match status" value="2"/>
</dbReference>
<dbReference type="InterPro" id="IPR036990">
    <property type="entry name" value="M14A-like_propep"/>
</dbReference>
<keyword evidence="19" id="KW-1185">Reference proteome</keyword>
<accession>A0A182PI26</accession>
<keyword evidence="10" id="KW-0862">Zinc</keyword>
<dbReference type="InterPro" id="IPR057246">
    <property type="entry name" value="CARBOXYPEPT_ZN_1"/>
</dbReference>
<dbReference type="Gene3D" id="3.30.70.340">
    <property type="entry name" value="Metallocarboxypeptidase-like"/>
    <property type="match status" value="2"/>
</dbReference>
<feature type="active site" description="Proton donor/acceptor" evidence="15">
    <location>
        <position position="382"/>
    </location>
</feature>
<evidence type="ECO:0000256" key="2">
    <source>
        <dbReference type="ARBA" id="ARBA00004613"/>
    </source>
</evidence>
<dbReference type="PROSITE" id="PS00132">
    <property type="entry name" value="CARBOXYPEPT_ZN_1"/>
    <property type="match status" value="1"/>
</dbReference>
<organism evidence="18 19">
    <name type="scientific">Anopheles epiroticus</name>
    <dbReference type="NCBI Taxonomy" id="199890"/>
    <lineage>
        <taxon>Eukaryota</taxon>
        <taxon>Metazoa</taxon>
        <taxon>Ecdysozoa</taxon>
        <taxon>Arthropoda</taxon>
        <taxon>Hexapoda</taxon>
        <taxon>Insecta</taxon>
        <taxon>Pterygota</taxon>
        <taxon>Neoptera</taxon>
        <taxon>Endopterygota</taxon>
        <taxon>Diptera</taxon>
        <taxon>Nematocera</taxon>
        <taxon>Culicoidea</taxon>
        <taxon>Culicidae</taxon>
        <taxon>Anophelinae</taxon>
        <taxon>Anopheles</taxon>
    </lineage>
</organism>
<dbReference type="PANTHER" id="PTHR11705:SF60">
    <property type="entry name" value="FI16720P1"/>
    <property type="match status" value="1"/>
</dbReference>
<keyword evidence="11" id="KW-0482">Metalloprotease</keyword>
<name>A0A182PI26_9DIPT</name>
<evidence type="ECO:0000256" key="5">
    <source>
        <dbReference type="ARBA" id="ARBA00022645"/>
    </source>
</evidence>
<proteinExistence type="inferred from homology"/>
<keyword evidence="8 16" id="KW-0732">Signal</keyword>
<dbReference type="Pfam" id="PF02244">
    <property type="entry name" value="Propep_M14"/>
    <property type="match status" value="2"/>
</dbReference>
<evidence type="ECO:0000256" key="11">
    <source>
        <dbReference type="ARBA" id="ARBA00023049"/>
    </source>
</evidence>
<evidence type="ECO:0000313" key="19">
    <source>
        <dbReference type="Proteomes" id="UP000075885"/>
    </source>
</evidence>
<evidence type="ECO:0000256" key="16">
    <source>
        <dbReference type="SAM" id="SignalP"/>
    </source>
</evidence>
<dbReference type="GO" id="GO:0005615">
    <property type="term" value="C:extracellular space"/>
    <property type="evidence" value="ECO:0007669"/>
    <property type="project" value="TreeGrafter"/>
</dbReference>
<evidence type="ECO:0000256" key="10">
    <source>
        <dbReference type="ARBA" id="ARBA00022833"/>
    </source>
</evidence>
<evidence type="ECO:0000256" key="14">
    <source>
        <dbReference type="ARBA" id="ARBA00069039"/>
    </source>
</evidence>
<dbReference type="PRINTS" id="PR00765">
    <property type="entry name" value="CRBOXYPTASEA"/>
</dbReference>
<dbReference type="CDD" id="cd03860">
    <property type="entry name" value="M14_CP_A-B_like"/>
    <property type="match status" value="2"/>
</dbReference>
<reference evidence="19" key="1">
    <citation type="submission" date="2013-03" db="EMBL/GenBank/DDBJ databases">
        <title>The Genome Sequence of Anopheles epiroticus epiroticus2.</title>
        <authorList>
            <consortium name="The Broad Institute Genomics Platform"/>
            <person name="Neafsey D.E."/>
            <person name="Howell P."/>
            <person name="Walker B."/>
            <person name="Young S.K."/>
            <person name="Zeng Q."/>
            <person name="Gargeya S."/>
            <person name="Fitzgerald M."/>
            <person name="Haas B."/>
            <person name="Abouelleil A."/>
            <person name="Allen A.W."/>
            <person name="Alvarado L."/>
            <person name="Arachchi H.M."/>
            <person name="Berlin A.M."/>
            <person name="Chapman S.B."/>
            <person name="Gainer-Dewar J."/>
            <person name="Goldberg J."/>
            <person name="Griggs A."/>
            <person name="Gujja S."/>
            <person name="Hansen M."/>
            <person name="Howarth C."/>
            <person name="Imamovic A."/>
            <person name="Ireland A."/>
            <person name="Larimer J."/>
            <person name="McCowan C."/>
            <person name="Murphy C."/>
            <person name="Pearson M."/>
            <person name="Poon T.W."/>
            <person name="Priest M."/>
            <person name="Roberts A."/>
            <person name="Saif S."/>
            <person name="Shea T."/>
            <person name="Sisk P."/>
            <person name="Sykes S."/>
            <person name="Wortman J."/>
            <person name="Nusbaum C."/>
            <person name="Birren B."/>
        </authorList>
    </citation>
    <scope>NUCLEOTIDE SEQUENCE [LARGE SCALE GENOMIC DNA]</scope>
    <source>
        <strain evidence="19">Epiroticus2</strain>
    </source>
</reference>
<keyword evidence="4" id="KW-0964">Secreted</keyword>
<evidence type="ECO:0000256" key="3">
    <source>
        <dbReference type="ARBA" id="ARBA00005988"/>
    </source>
</evidence>
<comment type="function">
    <text evidence="13">Involved in the digestion of the blood meal.</text>
</comment>
<evidence type="ECO:0000256" key="15">
    <source>
        <dbReference type="PROSITE-ProRule" id="PRU01379"/>
    </source>
</evidence>
<keyword evidence="7" id="KW-0479">Metal-binding</keyword>